<gene>
    <name evidence="7" type="ORF">ZIOFF_063772</name>
</gene>
<dbReference type="OrthoDB" id="10064100at2759"/>
<dbReference type="AlphaFoldDB" id="A0A8J5F201"/>
<dbReference type="CDD" id="cd16664">
    <property type="entry name" value="RING-Ubox_PUB"/>
    <property type="match status" value="1"/>
</dbReference>
<evidence type="ECO:0000256" key="1">
    <source>
        <dbReference type="ARBA" id="ARBA00000900"/>
    </source>
</evidence>
<organism evidence="7 8">
    <name type="scientific">Zingiber officinale</name>
    <name type="common">Ginger</name>
    <name type="synonym">Amomum zingiber</name>
    <dbReference type="NCBI Taxonomy" id="94328"/>
    <lineage>
        <taxon>Eukaryota</taxon>
        <taxon>Viridiplantae</taxon>
        <taxon>Streptophyta</taxon>
        <taxon>Embryophyta</taxon>
        <taxon>Tracheophyta</taxon>
        <taxon>Spermatophyta</taxon>
        <taxon>Magnoliopsida</taxon>
        <taxon>Liliopsida</taxon>
        <taxon>Zingiberales</taxon>
        <taxon>Zingiberaceae</taxon>
        <taxon>Zingiber</taxon>
    </lineage>
</organism>
<dbReference type="GO" id="GO:0061630">
    <property type="term" value="F:ubiquitin protein ligase activity"/>
    <property type="evidence" value="ECO:0007669"/>
    <property type="project" value="UniProtKB-UniRule"/>
</dbReference>
<protein>
    <recommendedName>
        <fullName evidence="5 6">U-box domain-containing protein</fullName>
        <ecNumber evidence="5">2.3.2.27</ecNumber>
    </recommendedName>
    <alternativeName>
        <fullName evidence="5">RING-type E3 ubiquitin transferase PUB</fullName>
    </alternativeName>
</protein>
<dbReference type="Proteomes" id="UP000734854">
    <property type="component" value="Unassembled WGS sequence"/>
</dbReference>
<dbReference type="PROSITE" id="PS51698">
    <property type="entry name" value="U_BOX"/>
    <property type="match status" value="1"/>
</dbReference>
<evidence type="ECO:0000313" key="7">
    <source>
        <dbReference type="EMBL" id="KAG6480292.1"/>
    </source>
</evidence>
<evidence type="ECO:0000259" key="6">
    <source>
        <dbReference type="PROSITE" id="PS51698"/>
    </source>
</evidence>
<comment type="pathway">
    <text evidence="2 5">Protein modification; protein ubiquitination.</text>
</comment>
<dbReference type="Pfam" id="PF25598">
    <property type="entry name" value="ARM_PUB"/>
    <property type="match status" value="1"/>
</dbReference>
<evidence type="ECO:0000256" key="5">
    <source>
        <dbReference type="RuleBase" id="RU369093"/>
    </source>
</evidence>
<dbReference type="InterPro" id="IPR058678">
    <property type="entry name" value="ARM_PUB"/>
</dbReference>
<reference evidence="7 8" key="1">
    <citation type="submission" date="2020-08" db="EMBL/GenBank/DDBJ databases">
        <title>Plant Genome Project.</title>
        <authorList>
            <person name="Zhang R.-G."/>
        </authorList>
    </citation>
    <scope>NUCLEOTIDE SEQUENCE [LARGE SCALE GENOMIC DNA]</scope>
    <source>
        <tissue evidence="7">Rhizome</tissue>
    </source>
</reference>
<evidence type="ECO:0000313" key="8">
    <source>
        <dbReference type="Proteomes" id="UP000734854"/>
    </source>
</evidence>
<name>A0A8J5F201_ZINOF</name>
<dbReference type="InterPro" id="IPR045185">
    <property type="entry name" value="PUB22/23/24-like"/>
</dbReference>
<evidence type="ECO:0000256" key="4">
    <source>
        <dbReference type="ARBA" id="ARBA00022786"/>
    </source>
</evidence>
<keyword evidence="4 5" id="KW-0833">Ubl conjugation pathway</keyword>
<dbReference type="PANTHER" id="PTHR22849:SF161">
    <property type="entry name" value="U-BOX DOMAIN-CONTAINING PROTEIN"/>
    <property type="match status" value="1"/>
</dbReference>
<accession>A0A8J5F201</accession>
<dbReference type="GO" id="GO:0016567">
    <property type="term" value="P:protein ubiquitination"/>
    <property type="evidence" value="ECO:0007669"/>
    <property type="project" value="UniProtKB-UniRule"/>
</dbReference>
<evidence type="ECO:0000256" key="2">
    <source>
        <dbReference type="ARBA" id="ARBA00004906"/>
    </source>
</evidence>
<comment type="function">
    <text evidence="5">Functions as an E3 ubiquitin ligase.</text>
</comment>
<dbReference type="InterPro" id="IPR045210">
    <property type="entry name" value="RING-Ubox_PUB"/>
</dbReference>
<keyword evidence="8" id="KW-1185">Reference proteome</keyword>
<dbReference type="EC" id="2.3.2.27" evidence="5"/>
<keyword evidence="3 5" id="KW-0808">Transferase</keyword>
<dbReference type="Pfam" id="PF04564">
    <property type="entry name" value="U-box"/>
    <property type="match status" value="1"/>
</dbReference>
<comment type="catalytic activity">
    <reaction evidence="1 5">
        <text>S-ubiquitinyl-[E2 ubiquitin-conjugating enzyme]-L-cysteine + [acceptor protein]-L-lysine = [E2 ubiquitin-conjugating enzyme]-L-cysteine + N(6)-ubiquitinyl-[acceptor protein]-L-lysine.</text>
        <dbReference type="EC" id="2.3.2.27"/>
    </reaction>
</comment>
<dbReference type="FunFam" id="3.30.40.10:FF:000442">
    <property type="entry name" value="RING-type E3 ubiquitin transferase"/>
    <property type="match status" value="1"/>
</dbReference>
<comment type="caution">
    <text evidence="7">The sequence shown here is derived from an EMBL/GenBank/DDBJ whole genome shotgun (WGS) entry which is preliminary data.</text>
</comment>
<dbReference type="PANTHER" id="PTHR22849">
    <property type="entry name" value="WDSAM1 PROTEIN"/>
    <property type="match status" value="1"/>
</dbReference>
<sequence>MASLSIRRRFNLKSRLDREAAVVPEEFRCPISLEMMRDPVTAATGITYDRLSIEVWLGMDNSTCPVTGREIAGGVEGELVPNHTLRKMIQDWCVANRSLGVERIPTPKIPVTDADVAGALSEIAAASRRGEGPRCARVAARVRRWARESERNRVRILSHGACAALVAALCAVATEHAEEILAALAAISPLDEVAARAAAASPAALRFLARTLKQGTTLAARGNAAWMLRQMVAASRGGGWRAVAETEGMVEALAETVRRPVSSAATKAALVCIMQAARGSEAAAGRAVEAGAVEAAVEMAAEAGERSTCEKALGSLEAMARWEVGRRRARGHALAVPVLVKKMFRVSELSTELAVSALLRLCSGGGDEEEEKRRCAVEAVEGGAFQKLLLLLQVGCSDEAREWATNLLRLLNGYRQRNECIDSMDLKGLKRPI</sequence>
<dbReference type="SMART" id="SM00504">
    <property type="entry name" value="Ubox"/>
    <property type="match status" value="1"/>
</dbReference>
<evidence type="ECO:0000256" key="3">
    <source>
        <dbReference type="ARBA" id="ARBA00022679"/>
    </source>
</evidence>
<proteinExistence type="predicted"/>
<feature type="domain" description="U-box" evidence="6">
    <location>
        <begin position="22"/>
        <end position="99"/>
    </location>
</feature>
<dbReference type="InterPro" id="IPR003613">
    <property type="entry name" value="Ubox_domain"/>
</dbReference>
<dbReference type="EMBL" id="JACMSC010000017">
    <property type="protein sequence ID" value="KAG6480292.1"/>
    <property type="molecule type" value="Genomic_DNA"/>
</dbReference>